<dbReference type="GO" id="GO:0006298">
    <property type="term" value="P:mismatch repair"/>
    <property type="evidence" value="ECO:0007669"/>
    <property type="project" value="TreeGrafter"/>
</dbReference>
<evidence type="ECO:0000313" key="15">
    <source>
        <dbReference type="Proteomes" id="UP000002376"/>
    </source>
</evidence>
<dbReference type="STRING" id="633148.Tagg_0883"/>
<organism evidence="14 15">
    <name type="scientific">Thermosphaera aggregans (strain DSM 11486 / M11TL)</name>
    <dbReference type="NCBI Taxonomy" id="633148"/>
    <lineage>
        <taxon>Archaea</taxon>
        <taxon>Thermoproteota</taxon>
        <taxon>Thermoprotei</taxon>
        <taxon>Desulfurococcales</taxon>
        <taxon>Desulfurococcaceae</taxon>
        <taxon>Thermosphaera</taxon>
    </lineage>
</organism>
<accession>D5U205</accession>
<evidence type="ECO:0000256" key="12">
    <source>
        <dbReference type="ARBA" id="ARBA00023295"/>
    </source>
</evidence>
<dbReference type="Gene3D" id="1.10.1670.10">
    <property type="entry name" value="Helix-hairpin-Helix base-excision DNA repair enzymes (C-terminal)"/>
    <property type="match status" value="1"/>
</dbReference>
<evidence type="ECO:0000313" key="14">
    <source>
        <dbReference type="EMBL" id="ADG91155.1"/>
    </source>
</evidence>
<dbReference type="InterPro" id="IPR023170">
    <property type="entry name" value="HhH_base_excis_C"/>
</dbReference>
<dbReference type="HOGENOM" id="CLU_012862_2_1_2"/>
<evidence type="ECO:0000256" key="3">
    <source>
        <dbReference type="ARBA" id="ARBA00008343"/>
    </source>
</evidence>
<dbReference type="SMART" id="SM00525">
    <property type="entry name" value="FES"/>
    <property type="match status" value="1"/>
</dbReference>
<evidence type="ECO:0000256" key="2">
    <source>
        <dbReference type="ARBA" id="ARBA00001966"/>
    </source>
</evidence>
<keyword evidence="15" id="KW-1185">Reference proteome</keyword>
<dbReference type="REBASE" id="26046">
    <property type="entry name" value="V.TagYORF881P"/>
</dbReference>
<dbReference type="EMBL" id="CP001939">
    <property type="protein sequence ID" value="ADG91155.1"/>
    <property type="molecule type" value="Genomic_DNA"/>
</dbReference>
<feature type="domain" description="HhH-GPD" evidence="13">
    <location>
        <begin position="43"/>
        <end position="193"/>
    </location>
</feature>
<gene>
    <name evidence="14" type="ordered locus">Tagg_0883</name>
</gene>
<keyword evidence="6" id="KW-0479">Metal-binding</keyword>
<evidence type="ECO:0000256" key="9">
    <source>
        <dbReference type="ARBA" id="ARBA00023004"/>
    </source>
</evidence>
<dbReference type="GO" id="GO:0051539">
    <property type="term" value="F:4 iron, 4 sulfur cluster binding"/>
    <property type="evidence" value="ECO:0007669"/>
    <property type="project" value="InterPro"/>
</dbReference>
<dbReference type="KEGG" id="tag:Tagg_0883"/>
<dbReference type="GO" id="GO:0035485">
    <property type="term" value="F:adenine/guanine mispair binding"/>
    <property type="evidence" value="ECO:0007669"/>
    <property type="project" value="TreeGrafter"/>
</dbReference>
<name>D5U205_THEAM</name>
<dbReference type="Gene3D" id="1.10.340.30">
    <property type="entry name" value="Hypothetical protein, domain 2"/>
    <property type="match status" value="1"/>
</dbReference>
<comment type="similarity">
    <text evidence="3">Belongs to the Nth/MutY family.</text>
</comment>
<dbReference type="InterPro" id="IPR011257">
    <property type="entry name" value="DNA_glycosylase"/>
</dbReference>
<dbReference type="EC" id="3.2.2.31" evidence="4"/>
<evidence type="ECO:0000259" key="13">
    <source>
        <dbReference type="SMART" id="SM00478"/>
    </source>
</evidence>
<evidence type="ECO:0000256" key="8">
    <source>
        <dbReference type="ARBA" id="ARBA00022801"/>
    </source>
</evidence>
<dbReference type="SMART" id="SM00478">
    <property type="entry name" value="ENDO3c"/>
    <property type="match status" value="1"/>
</dbReference>
<dbReference type="GO" id="GO:0006284">
    <property type="term" value="P:base-excision repair"/>
    <property type="evidence" value="ECO:0007669"/>
    <property type="project" value="InterPro"/>
</dbReference>
<dbReference type="AlphaFoldDB" id="D5U205"/>
<proteinExistence type="inferred from homology"/>
<keyword evidence="7" id="KW-0227">DNA damage</keyword>
<dbReference type="CDD" id="cd00056">
    <property type="entry name" value="ENDO3c"/>
    <property type="match status" value="1"/>
</dbReference>
<dbReference type="Pfam" id="PF00633">
    <property type="entry name" value="HHH"/>
    <property type="match status" value="1"/>
</dbReference>
<evidence type="ECO:0000256" key="7">
    <source>
        <dbReference type="ARBA" id="ARBA00022763"/>
    </source>
</evidence>
<reference key="3">
    <citation type="submission" date="2010-02" db="EMBL/GenBank/DDBJ databases">
        <title>Complete genome sequence of Thermosphaera aggregans type strain (M11TL).</title>
        <authorList>
            <consortium name="US DOE Joint Genome Institute (JGI-PGF)"/>
            <person name="Spring S."/>
            <person name="Lapidus A."/>
            <person name="Munk C."/>
            <person name="Schroeder M."/>
            <person name="Glavina Del Rio T."/>
            <person name="Tice H."/>
            <person name="Copeland A."/>
            <person name="Cheng J.-F."/>
            <person name="Lucas S."/>
            <person name="Chen F."/>
            <person name="Nolan M."/>
            <person name="Bruce D."/>
            <person name="Goodwin L."/>
            <person name="Pitluck S."/>
            <person name="Ivanova N."/>
            <person name="Mavromatis K."/>
            <person name="Ovchinnikova G."/>
            <person name="Pati A."/>
            <person name="Chen A."/>
            <person name="Palaniappan K."/>
            <person name="Land M."/>
            <person name="Hauser L."/>
            <person name="Chang Y.-J."/>
            <person name="Jeffries C.C."/>
            <person name="Brettin T."/>
            <person name="Detter J.C."/>
            <person name="Tapia R."/>
            <person name="Han C."/>
            <person name="Chain P."/>
            <person name="Heimerl T."/>
            <person name="Weik F."/>
            <person name="Goker M."/>
            <person name="Rachel R."/>
            <person name="Bristow J."/>
            <person name="Eisen J.A."/>
            <person name="Markowitz V."/>
            <person name="Hugenholtz P."/>
            <person name="Kyrpides N.C."/>
            <person name="Klenk H.-P."/>
        </authorList>
    </citation>
    <scope>NUCLEOTIDE SEQUENCE</scope>
    <source>
        <strain>DSM 11486</strain>
    </source>
</reference>
<dbReference type="PANTHER" id="PTHR42944">
    <property type="entry name" value="ADENINE DNA GLYCOSYLASE"/>
    <property type="match status" value="1"/>
</dbReference>
<dbReference type="GO" id="GO:0000701">
    <property type="term" value="F:purine-specific mismatch base pair DNA N-glycosylase activity"/>
    <property type="evidence" value="ECO:0007669"/>
    <property type="project" value="UniProtKB-EC"/>
</dbReference>
<dbReference type="GO" id="GO:0046872">
    <property type="term" value="F:metal ion binding"/>
    <property type="evidence" value="ECO:0007669"/>
    <property type="project" value="UniProtKB-KW"/>
</dbReference>
<keyword evidence="12" id="KW-0326">Glycosidase</keyword>
<reference evidence="14 15" key="1">
    <citation type="journal article" date="2010" name="Stand. Genomic Sci.">
        <title>Complete genome sequence of Thermosphaera aggregans type strain (M11TL).</title>
        <authorList>
            <person name="Spring S."/>
            <person name="Rachel R."/>
            <person name="Lapidus A."/>
            <person name="Davenport K."/>
            <person name="Tice H."/>
            <person name="Copeland A."/>
            <person name="Cheng J.F."/>
            <person name="Lucas S."/>
            <person name="Chen F."/>
            <person name="Nolan M."/>
            <person name="Bruce D."/>
            <person name="Goodwin L."/>
            <person name="Pitluck S."/>
            <person name="Ivanova N."/>
            <person name="Mavromatis K."/>
            <person name="Ovchinnikova G."/>
            <person name="Pati A."/>
            <person name="Chen A."/>
            <person name="Palaniappan K."/>
            <person name="Land M."/>
            <person name="Hauser L."/>
            <person name="Chang Y.J."/>
            <person name="Jeffries C.C."/>
            <person name="Brettin T."/>
            <person name="Detter J.C."/>
            <person name="Tapia R."/>
            <person name="Han C."/>
            <person name="Heimerl T."/>
            <person name="Weikl F."/>
            <person name="Brambilla E."/>
            <person name="Goker M."/>
            <person name="Bristow J."/>
            <person name="Eisen J.A."/>
            <person name="Markowitz V."/>
            <person name="Hugenholtz P."/>
            <person name="Kyrpides N.C."/>
            <person name="Klenk H.P."/>
        </authorList>
    </citation>
    <scope>NUCLEOTIDE SEQUENCE [LARGE SCALE GENOMIC DNA]</scope>
    <source>
        <strain evidence="15">DSM 11486 / M11TL</strain>
    </source>
</reference>
<dbReference type="InterPro" id="IPR003265">
    <property type="entry name" value="HhH-GPD_domain"/>
</dbReference>
<keyword evidence="9" id="KW-0408">Iron</keyword>
<dbReference type="PIRSF" id="PIRSF001435">
    <property type="entry name" value="Nth"/>
    <property type="match status" value="1"/>
</dbReference>
<dbReference type="Proteomes" id="UP000002376">
    <property type="component" value="Chromosome"/>
</dbReference>
<evidence type="ECO:0000256" key="6">
    <source>
        <dbReference type="ARBA" id="ARBA00022723"/>
    </source>
</evidence>
<dbReference type="GO" id="GO:0032357">
    <property type="term" value="F:oxidized purine DNA binding"/>
    <property type="evidence" value="ECO:0007669"/>
    <property type="project" value="TreeGrafter"/>
</dbReference>
<evidence type="ECO:0000256" key="1">
    <source>
        <dbReference type="ARBA" id="ARBA00000843"/>
    </source>
</evidence>
<keyword evidence="8" id="KW-0378">Hydrolase</keyword>
<dbReference type="GO" id="GO:0034039">
    <property type="term" value="F:8-oxo-7,8-dihydroguanine DNA N-glycosylase activity"/>
    <property type="evidence" value="ECO:0007669"/>
    <property type="project" value="TreeGrafter"/>
</dbReference>
<evidence type="ECO:0000256" key="5">
    <source>
        <dbReference type="ARBA" id="ARBA00022023"/>
    </source>
</evidence>
<dbReference type="InterPro" id="IPR000445">
    <property type="entry name" value="HhH_motif"/>
</dbReference>
<comment type="catalytic activity">
    <reaction evidence="1">
        <text>Hydrolyzes free adenine bases from 7,8-dihydro-8-oxoguanine:adenine mismatched double-stranded DNA, leaving an apurinic site.</text>
        <dbReference type="EC" id="3.2.2.31"/>
    </reaction>
</comment>
<keyword evidence="10" id="KW-0411">Iron-sulfur</keyword>
<dbReference type="eggNOG" id="arCOG00462">
    <property type="taxonomic scope" value="Archaea"/>
</dbReference>
<keyword evidence="11" id="KW-0234">DNA repair</keyword>
<evidence type="ECO:0000256" key="4">
    <source>
        <dbReference type="ARBA" id="ARBA00012045"/>
    </source>
</evidence>
<evidence type="ECO:0000256" key="10">
    <source>
        <dbReference type="ARBA" id="ARBA00023014"/>
    </source>
</evidence>
<protein>
    <recommendedName>
        <fullName evidence="5">Adenine DNA glycosylase</fullName>
        <ecNumber evidence="4">3.2.2.31</ecNumber>
    </recommendedName>
</protein>
<dbReference type="PANTHER" id="PTHR42944:SF1">
    <property type="entry name" value="ADENINE DNA GLYCOSYLASE"/>
    <property type="match status" value="1"/>
</dbReference>
<comment type="cofactor">
    <cofactor evidence="2">
        <name>[4Fe-4S] cluster</name>
        <dbReference type="ChEBI" id="CHEBI:49883"/>
    </cofactor>
</comment>
<dbReference type="InterPro" id="IPR044298">
    <property type="entry name" value="MIG/MutY"/>
</dbReference>
<evidence type="ECO:0000256" key="11">
    <source>
        <dbReference type="ARBA" id="ARBA00023204"/>
    </source>
</evidence>
<dbReference type="Pfam" id="PF00730">
    <property type="entry name" value="HhH-GPD"/>
    <property type="match status" value="1"/>
</dbReference>
<reference evidence="15" key="2">
    <citation type="journal article" date="2010" name="Stand. Genomic Sci.">
        <title>Complete genome sequence of Thermosphaera aggregans type strain (M11TLT).</title>
        <authorList>
            <person name="Spring S."/>
            <person name="Rachel R."/>
            <person name="Lapidus A."/>
            <person name="Davenport K."/>
            <person name="Tice H."/>
            <person name="Copeland A."/>
            <person name="Cheng J.-F."/>
            <person name="Lucas S."/>
            <person name="Chen F."/>
            <person name="Nolan M."/>
            <person name="Bruce D."/>
            <person name="Goodwin L."/>
            <person name="Pitluck S."/>
            <person name="Ivanova N."/>
            <person name="Mavromatis K."/>
            <person name="Ovchinnikova G."/>
            <person name="Pati A."/>
            <person name="Chen A."/>
            <person name="Palaniappan K."/>
            <person name="Land M."/>
            <person name="Hauser L."/>
            <person name="Chang Y.-J."/>
            <person name="Jeffries C.C."/>
            <person name="Brettin T."/>
            <person name="Detter J.C."/>
            <person name="Tapia R."/>
            <person name="Han C."/>
            <person name="Heimerl T."/>
            <person name="Weikl F."/>
            <person name="Brambilla E."/>
            <person name="Goker M."/>
            <person name="Bristow J."/>
            <person name="Eisen J.A."/>
            <person name="Markowitz V."/>
            <person name="Hugenholtz P."/>
            <person name="Kyrpides N.C."/>
            <person name="Klenk H.-P."/>
        </authorList>
    </citation>
    <scope>NUCLEOTIDE SEQUENCE [LARGE SCALE GENOMIC DNA]</scope>
    <source>
        <strain evidence="15">DSM 11486 / M11TL</strain>
    </source>
</reference>
<sequence length="217" mass="24975">MDVTEEKIEFFRRKVVDFYLTQGRKWPWRETRDPYVVLITELLLQKTTAKQVVKVFSSFFSKFPNIGTLAKASETDIEAIIGELGLRKRAGFLRELAQHAVEEFGDKIPNTLEDLMKLKGVGLYTANAVRSFAYGMCVPVVDRNVARVLRRFFGLEGEKPAYADRELWKFAEKIMPTSACREFNYGLIDLGAMICTSREPQCSRCPLRPECAYFPRH</sequence>
<dbReference type="InterPro" id="IPR003651">
    <property type="entry name" value="Endonuclease3_FeS-loop_motif"/>
</dbReference>
<dbReference type="SUPFAM" id="SSF48150">
    <property type="entry name" value="DNA-glycosylase"/>
    <property type="match status" value="1"/>
</dbReference>